<evidence type="ECO:0000259" key="5">
    <source>
        <dbReference type="PROSITE" id="PS51217"/>
    </source>
</evidence>
<dbReference type="SUPFAM" id="SSF52540">
    <property type="entry name" value="P-loop containing nucleoside triphosphate hydrolases"/>
    <property type="match status" value="1"/>
</dbReference>
<gene>
    <name evidence="6" type="ORF">NZD86_17110</name>
</gene>
<dbReference type="InterPro" id="IPR000212">
    <property type="entry name" value="DNA_helicase_UvrD/REP"/>
</dbReference>
<evidence type="ECO:0000313" key="7">
    <source>
        <dbReference type="Proteomes" id="UP001164803"/>
    </source>
</evidence>
<reference evidence="6" key="1">
    <citation type="submission" date="2022-08" db="EMBL/GenBank/DDBJ databases">
        <title>Alicyclobacillus dauci DSM2870, complete genome.</title>
        <authorList>
            <person name="Wang Q."/>
            <person name="Cai R."/>
            <person name="Wang Z."/>
        </authorList>
    </citation>
    <scope>NUCLEOTIDE SEQUENCE</scope>
    <source>
        <strain evidence="6">DSM 28700</strain>
    </source>
</reference>
<dbReference type="PANTHER" id="PTHR11070:SF2">
    <property type="entry name" value="ATP-DEPENDENT DNA HELICASE SRS2"/>
    <property type="match status" value="1"/>
</dbReference>
<protein>
    <submittedName>
        <fullName evidence="6">ATP-dependent helicase</fullName>
    </submittedName>
</protein>
<dbReference type="Proteomes" id="UP001164803">
    <property type="component" value="Chromosome"/>
</dbReference>
<dbReference type="PROSITE" id="PS51217">
    <property type="entry name" value="UVRD_HELICASE_CTER"/>
    <property type="match status" value="1"/>
</dbReference>
<dbReference type="Gene3D" id="1.10.486.10">
    <property type="entry name" value="PCRA, domain 4"/>
    <property type="match status" value="2"/>
</dbReference>
<keyword evidence="7" id="KW-1185">Reference proteome</keyword>
<evidence type="ECO:0000313" key="6">
    <source>
        <dbReference type="EMBL" id="WAH35968.1"/>
    </source>
</evidence>
<dbReference type="InterPro" id="IPR027417">
    <property type="entry name" value="P-loop_NTPase"/>
</dbReference>
<evidence type="ECO:0000256" key="3">
    <source>
        <dbReference type="ARBA" id="ARBA00022806"/>
    </source>
</evidence>
<dbReference type="InterPro" id="IPR014017">
    <property type="entry name" value="DNA_helicase_UvrD-like_C"/>
</dbReference>
<evidence type="ECO:0000256" key="1">
    <source>
        <dbReference type="ARBA" id="ARBA00022741"/>
    </source>
</evidence>
<dbReference type="Gene3D" id="3.40.50.300">
    <property type="entry name" value="P-loop containing nucleotide triphosphate hydrolases"/>
    <property type="match status" value="2"/>
</dbReference>
<keyword evidence="1" id="KW-0547">Nucleotide-binding</keyword>
<evidence type="ECO:0000256" key="4">
    <source>
        <dbReference type="ARBA" id="ARBA00022840"/>
    </source>
</evidence>
<organism evidence="6 7">
    <name type="scientific">Alicyclobacillus dauci</name>
    <dbReference type="NCBI Taxonomy" id="1475485"/>
    <lineage>
        <taxon>Bacteria</taxon>
        <taxon>Bacillati</taxon>
        <taxon>Bacillota</taxon>
        <taxon>Bacilli</taxon>
        <taxon>Bacillales</taxon>
        <taxon>Alicyclobacillaceae</taxon>
        <taxon>Alicyclobacillus</taxon>
    </lineage>
</organism>
<proteinExistence type="predicted"/>
<accession>A0ABY6Z069</accession>
<keyword evidence="4" id="KW-0067">ATP-binding</keyword>
<dbReference type="PANTHER" id="PTHR11070">
    <property type="entry name" value="UVRD / RECB / PCRA DNA HELICASE FAMILY MEMBER"/>
    <property type="match status" value="1"/>
</dbReference>
<feature type="domain" description="UvrD-like helicase C-terminal" evidence="5">
    <location>
        <begin position="32"/>
        <end position="277"/>
    </location>
</feature>
<dbReference type="EMBL" id="CP104064">
    <property type="protein sequence ID" value="WAH35968.1"/>
    <property type="molecule type" value="Genomic_DNA"/>
</dbReference>
<sequence>MDLEGLGRNSSFARYYPDAKTILLERNYRSREPVILASNRVIALNKRQMSKRVIANRKGGEPVRMLHAQDEFDQAERVVNTITSLRTAFPELKWSDFAVLYRTNQESVPFEEVLYEKHVPYELTDGTHFFEGHKAKPILAYMRLLDRLNRDEIPDMDNLIVALKSPKGNLSRAAIERVQVEGMGVLNSHPDYADYIDSLGQFLDLDSPMIFLNKLGEVYPDLVKTEPGEVWLDVLRRTCSRFPTLQAFLQHVEYVLQQAKEPKDDAVRFMSIHQSKGLEFGTVFIAVNVKPGTPCARTTFVHNRI</sequence>
<keyword evidence="2" id="KW-0378">Hydrolase</keyword>
<dbReference type="Pfam" id="PF13361">
    <property type="entry name" value="UvrD_C"/>
    <property type="match status" value="2"/>
</dbReference>
<keyword evidence="3 6" id="KW-0347">Helicase</keyword>
<name>A0ABY6Z069_9BACL</name>
<evidence type="ECO:0000256" key="2">
    <source>
        <dbReference type="ARBA" id="ARBA00022801"/>
    </source>
</evidence>
<dbReference type="GO" id="GO:0004386">
    <property type="term" value="F:helicase activity"/>
    <property type="evidence" value="ECO:0007669"/>
    <property type="project" value="UniProtKB-KW"/>
</dbReference>